<sequence length="60" mass="6111">MEQSLQGGREQEKGIGASRLTPLACSLYVGVSATVGMRHLRAAGPSGGTGVDVRLALKDG</sequence>
<name>A0A515D5L9_SERLI</name>
<protein>
    <submittedName>
        <fullName evidence="1">Uncharacterized protein</fullName>
    </submittedName>
</protein>
<dbReference type="AlphaFoldDB" id="A0A515D5L9"/>
<accession>A0A515D5L9</accession>
<evidence type="ECO:0000313" key="1">
    <source>
        <dbReference type="EMBL" id="QDL35701.1"/>
    </source>
</evidence>
<dbReference type="Proteomes" id="UP000317572">
    <property type="component" value="Plasmid p1-159"/>
</dbReference>
<organism evidence="1 2">
    <name type="scientific">Serratia liquefaciens</name>
    <dbReference type="NCBI Taxonomy" id="614"/>
    <lineage>
        <taxon>Bacteria</taxon>
        <taxon>Pseudomonadati</taxon>
        <taxon>Pseudomonadota</taxon>
        <taxon>Gammaproteobacteria</taxon>
        <taxon>Enterobacterales</taxon>
        <taxon>Yersiniaceae</taxon>
        <taxon>Serratia</taxon>
    </lineage>
</organism>
<evidence type="ECO:0000313" key="2">
    <source>
        <dbReference type="Proteomes" id="UP000317572"/>
    </source>
</evidence>
<proteinExistence type="predicted"/>
<geneLocation type="plasmid" evidence="1 2">
    <name>p1-159</name>
</geneLocation>
<dbReference type="EMBL" id="CP033894">
    <property type="protein sequence ID" value="QDL35701.1"/>
    <property type="molecule type" value="Genomic_DNA"/>
</dbReference>
<reference evidence="1 2" key="1">
    <citation type="submission" date="2018-11" db="EMBL/GenBank/DDBJ databases">
        <title>The first complete genome of Serratia liquefaciens isolated from metalophyte plant revel distinctness adaptive mechanisms in an extreme habitat.</title>
        <authorList>
            <person name="Caneschi W.L."/>
            <person name="Sanchez A.B."/>
            <person name="Felestrino E.B."/>
            <person name="Assis R.A.B."/>
            <person name="Lemes C.G.C."/>
            <person name="Cordeiro I.F."/>
            <person name="Fonseca N.P."/>
            <person name="Villa M."/>
            <person name="Vieira I.T."/>
            <person name="Moraes L.A."/>
            <person name="Kamino L.H.Y."/>
            <person name="do Carmo F."/>
            <person name="Garcia C.M."/>
            <person name="Almeida N.F."/>
            <person name="Silva R.S."/>
            <person name="Ferro J.A."/>
            <person name="Ferro M.I.T."/>
            <person name="Varani A.M."/>
            <person name="Ferreira R.M."/>
            <person name="dos Santos V.L."/>
            <person name="Silva U.C."/>
            <person name="Setubal J.C."/>
            <person name="Moreira L.M."/>
        </authorList>
    </citation>
    <scope>NUCLEOTIDE SEQUENCE [LARGE SCALE GENOMIC DNA]</scope>
    <source>
        <strain evidence="1 2">FG3</strain>
        <plasmid evidence="1 2">p1-159</plasmid>
    </source>
</reference>
<keyword evidence="1" id="KW-0614">Plasmid</keyword>
<gene>
    <name evidence="1" type="ORF">EGO53_28315</name>
</gene>